<sequence>MERIGVSYYPWVDDDEDESFAWLDSFRKEELDGRGYLLSEGVRCEGWFPKGLVFDLSKERGSTLTDSIPNAFGMLVVSEKLKGILEQETLAGSIEYLSIRLRTPRKKVLTTPYYIANVLGSVACMNAKKSDFDMNDIAKDQVLYFRRLALNEKKIPKDVKIFRLAEQTSLILVREDLGQRIVDEDCLGVLFQELEDFGSEFRGRA</sequence>
<gene>
    <name evidence="2" type="ORF">MVI01_21650</name>
</gene>
<evidence type="ECO:0000313" key="2">
    <source>
        <dbReference type="EMBL" id="GEL70381.1"/>
    </source>
</evidence>
<dbReference type="InterPro" id="IPR012433">
    <property type="entry name" value="Imm11"/>
</dbReference>
<feature type="domain" description="Immunity MXAN-0049 protein" evidence="1">
    <location>
        <begin position="47"/>
        <end position="195"/>
    </location>
</feature>
<dbReference type="EMBL" id="BJVY01000009">
    <property type="protein sequence ID" value="GEL70381.1"/>
    <property type="molecule type" value="Genomic_DNA"/>
</dbReference>
<dbReference type="Pfam" id="PF07791">
    <property type="entry name" value="Imm11"/>
    <property type="match status" value="1"/>
</dbReference>
<dbReference type="Proteomes" id="UP000321224">
    <property type="component" value="Unassembled WGS sequence"/>
</dbReference>
<organism evidence="2 3">
    <name type="scientific">Myxococcus virescens</name>
    <dbReference type="NCBI Taxonomy" id="83456"/>
    <lineage>
        <taxon>Bacteria</taxon>
        <taxon>Pseudomonadati</taxon>
        <taxon>Myxococcota</taxon>
        <taxon>Myxococcia</taxon>
        <taxon>Myxococcales</taxon>
        <taxon>Cystobacterineae</taxon>
        <taxon>Myxococcaceae</taxon>
        <taxon>Myxococcus</taxon>
    </lineage>
</organism>
<name>A0A511HA11_9BACT</name>
<protein>
    <recommendedName>
        <fullName evidence="1">Immunity MXAN-0049 protein domain-containing protein</fullName>
    </recommendedName>
</protein>
<accession>A0A511HA11</accession>
<dbReference type="AlphaFoldDB" id="A0A511HA11"/>
<reference evidence="2 3" key="1">
    <citation type="submission" date="2019-07" db="EMBL/GenBank/DDBJ databases">
        <title>Whole genome shotgun sequence of Myxococcus virescens NBRC 100334.</title>
        <authorList>
            <person name="Hosoyama A."/>
            <person name="Uohara A."/>
            <person name="Ohji S."/>
            <person name="Ichikawa N."/>
        </authorList>
    </citation>
    <scope>NUCLEOTIDE SEQUENCE [LARGE SCALE GENOMIC DNA]</scope>
    <source>
        <strain evidence="2 3">NBRC 100334</strain>
    </source>
</reference>
<proteinExistence type="predicted"/>
<evidence type="ECO:0000313" key="3">
    <source>
        <dbReference type="Proteomes" id="UP000321224"/>
    </source>
</evidence>
<comment type="caution">
    <text evidence="2">The sequence shown here is derived from an EMBL/GenBank/DDBJ whole genome shotgun (WGS) entry which is preliminary data.</text>
</comment>
<evidence type="ECO:0000259" key="1">
    <source>
        <dbReference type="Pfam" id="PF07791"/>
    </source>
</evidence>